<dbReference type="Gene3D" id="3.40.470.10">
    <property type="entry name" value="Uracil-DNA glycosylase-like domain"/>
    <property type="match status" value="1"/>
</dbReference>
<sequence>MTELLQAIMADPANRDYTKKGIEPLYAAPQTARIVIVGQAPGIVAQETRLYWNDRSGVRLRAWLGVDDRTFYQSGLFGVLPMDFYYPGKGKSGDLPPRKGFAAKWHGPLMALMPHVKLVVLVGQYAQQYYLGKGCRRNLTETVQHFEDYLPDYFPLVHPSPRNQLWLAKNAWFEEELIPVLKDKVRQILRD</sequence>
<dbReference type="PANTHER" id="PTHR42160:SF1">
    <property type="entry name" value="URACIL-DNA GLYCOSYLASE SUPERFAMILY PROTEIN"/>
    <property type="match status" value="1"/>
</dbReference>
<accession>A0A380JTX2</accession>
<organism evidence="2 3">
    <name type="scientific">Streptococcus equi subsp. equi</name>
    <dbReference type="NCBI Taxonomy" id="148942"/>
    <lineage>
        <taxon>Bacteria</taxon>
        <taxon>Bacillati</taxon>
        <taxon>Bacillota</taxon>
        <taxon>Bacilli</taxon>
        <taxon>Lactobacillales</taxon>
        <taxon>Streptococcaceae</taxon>
        <taxon>Streptococcus</taxon>
    </lineage>
</organism>
<dbReference type="InterPro" id="IPR005122">
    <property type="entry name" value="Uracil-DNA_glycosylase-like"/>
</dbReference>
<reference evidence="2 3" key="1">
    <citation type="submission" date="2018-06" db="EMBL/GenBank/DDBJ databases">
        <authorList>
            <consortium name="Pathogen Informatics"/>
            <person name="Doyle S."/>
        </authorList>
    </citation>
    <scope>NUCLEOTIDE SEQUENCE [LARGE SCALE GENOMIC DNA]</scope>
    <source>
        <strain evidence="2 3">NCTC12092</strain>
    </source>
</reference>
<evidence type="ECO:0000313" key="2">
    <source>
        <dbReference type="EMBL" id="SUN47573.1"/>
    </source>
</evidence>
<protein>
    <submittedName>
        <fullName evidence="2">Uracil DNA glycosylase superfamily protein</fullName>
    </submittedName>
</protein>
<dbReference type="SMART" id="SM00986">
    <property type="entry name" value="UDG"/>
    <property type="match status" value="1"/>
</dbReference>
<dbReference type="Proteomes" id="UP000254461">
    <property type="component" value="Unassembled WGS sequence"/>
</dbReference>
<feature type="domain" description="Uracil-DNA glycosylase-like" evidence="1">
    <location>
        <begin position="24"/>
        <end position="182"/>
    </location>
</feature>
<dbReference type="CDD" id="cd10033">
    <property type="entry name" value="UDG_like"/>
    <property type="match status" value="1"/>
</dbReference>
<proteinExistence type="predicted"/>
<dbReference type="AlphaFoldDB" id="A0A380JTX2"/>
<evidence type="ECO:0000313" key="3">
    <source>
        <dbReference type="Proteomes" id="UP000254461"/>
    </source>
</evidence>
<evidence type="ECO:0000259" key="1">
    <source>
        <dbReference type="SMART" id="SM00986"/>
    </source>
</evidence>
<dbReference type="RefSeq" id="WP_014623281.1">
    <property type="nucleotide sequence ID" value="NZ_UHFF01000002.1"/>
</dbReference>
<gene>
    <name evidence="2" type="ORF">NCTC12092_01472</name>
</gene>
<dbReference type="EMBL" id="UHFF01000002">
    <property type="protein sequence ID" value="SUN47573.1"/>
    <property type="molecule type" value="Genomic_DNA"/>
</dbReference>
<dbReference type="SUPFAM" id="SSF52141">
    <property type="entry name" value="Uracil-DNA glycosylase-like"/>
    <property type="match status" value="1"/>
</dbReference>
<dbReference type="Pfam" id="PF03167">
    <property type="entry name" value="UDG"/>
    <property type="match status" value="1"/>
</dbReference>
<dbReference type="PANTHER" id="PTHR42160">
    <property type="entry name" value="URACIL-DNA GLYCOSYLASE SUPERFAMILY PROTEIN"/>
    <property type="match status" value="1"/>
</dbReference>
<name>A0A380JTX2_9STRE</name>
<dbReference type="InterPro" id="IPR036895">
    <property type="entry name" value="Uracil-DNA_glycosylase-like_sf"/>
</dbReference>
<dbReference type="InterPro" id="IPR047124">
    <property type="entry name" value="HI_0220.2"/>
</dbReference>
<dbReference type="SMART" id="SM00987">
    <property type="entry name" value="UreE_C"/>
    <property type="match status" value="1"/>
</dbReference>